<evidence type="ECO:0000313" key="1">
    <source>
        <dbReference type="EMBL" id="KAF7807071.1"/>
    </source>
</evidence>
<protein>
    <submittedName>
        <fullName evidence="1">Uncharacterized protein</fullName>
    </submittedName>
</protein>
<dbReference type="EMBL" id="JAAIUW010000012">
    <property type="protein sequence ID" value="KAF7807071.1"/>
    <property type="molecule type" value="Genomic_DNA"/>
</dbReference>
<organism evidence="1 2">
    <name type="scientific">Senna tora</name>
    <dbReference type="NCBI Taxonomy" id="362788"/>
    <lineage>
        <taxon>Eukaryota</taxon>
        <taxon>Viridiplantae</taxon>
        <taxon>Streptophyta</taxon>
        <taxon>Embryophyta</taxon>
        <taxon>Tracheophyta</taxon>
        <taxon>Spermatophyta</taxon>
        <taxon>Magnoliopsida</taxon>
        <taxon>eudicotyledons</taxon>
        <taxon>Gunneridae</taxon>
        <taxon>Pentapetalae</taxon>
        <taxon>rosids</taxon>
        <taxon>fabids</taxon>
        <taxon>Fabales</taxon>
        <taxon>Fabaceae</taxon>
        <taxon>Caesalpinioideae</taxon>
        <taxon>Cassia clade</taxon>
        <taxon>Senna</taxon>
    </lineage>
</organism>
<proteinExistence type="predicted"/>
<comment type="caution">
    <text evidence="1">The sequence shown here is derived from an EMBL/GenBank/DDBJ whole genome shotgun (WGS) entry which is preliminary data.</text>
</comment>
<accession>A0A834SPM4</accession>
<dbReference type="AlphaFoldDB" id="A0A834SPM4"/>
<reference evidence="1" key="1">
    <citation type="submission" date="2020-09" db="EMBL/GenBank/DDBJ databases">
        <title>Genome-Enabled Discovery of Anthraquinone Biosynthesis in Senna tora.</title>
        <authorList>
            <person name="Kang S.-H."/>
            <person name="Pandey R.P."/>
            <person name="Lee C.-M."/>
            <person name="Sim J.-S."/>
            <person name="Jeong J.-T."/>
            <person name="Choi B.-S."/>
            <person name="Jung M."/>
            <person name="Ginzburg D."/>
            <person name="Zhao K."/>
            <person name="Won S.Y."/>
            <person name="Oh T.-J."/>
            <person name="Yu Y."/>
            <person name="Kim N.-H."/>
            <person name="Lee O.R."/>
            <person name="Lee T.-H."/>
            <person name="Bashyal P."/>
            <person name="Kim T.-S."/>
            <person name="Lee W.-H."/>
            <person name="Kawkins C."/>
            <person name="Kim C.-K."/>
            <person name="Kim J.S."/>
            <person name="Ahn B.O."/>
            <person name="Rhee S.Y."/>
            <person name="Sohng J.K."/>
        </authorList>
    </citation>
    <scope>NUCLEOTIDE SEQUENCE</scope>
    <source>
        <tissue evidence="1">Leaf</tissue>
    </source>
</reference>
<gene>
    <name evidence="1" type="ORF">G2W53_039232</name>
</gene>
<name>A0A834SPM4_9FABA</name>
<keyword evidence="2" id="KW-1185">Reference proteome</keyword>
<dbReference type="Proteomes" id="UP000634136">
    <property type="component" value="Unassembled WGS sequence"/>
</dbReference>
<evidence type="ECO:0000313" key="2">
    <source>
        <dbReference type="Proteomes" id="UP000634136"/>
    </source>
</evidence>
<sequence>MKSKRDYMLIKNLEYITIHQANLHIQTKPAMASAVLSSNLQQLVFV</sequence>